<dbReference type="NCBIfam" id="TIGR00231">
    <property type="entry name" value="small_GTP"/>
    <property type="match status" value="1"/>
</dbReference>
<feature type="transmembrane region" description="Helical" evidence="17">
    <location>
        <begin position="570"/>
        <end position="592"/>
    </location>
</feature>
<feature type="binding site" evidence="16">
    <location>
        <position position="20"/>
    </location>
    <ligand>
        <name>Mg(2+)</name>
        <dbReference type="ChEBI" id="CHEBI:18420"/>
        <label>2</label>
    </ligand>
</feature>
<dbReference type="EMBL" id="UATM01000032">
    <property type="protein sequence ID" value="SPY46548.1"/>
    <property type="molecule type" value="Genomic_DNA"/>
</dbReference>
<dbReference type="GO" id="GO:0005525">
    <property type="term" value="F:GTP binding"/>
    <property type="evidence" value="ECO:0007669"/>
    <property type="project" value="UniProtKB-KW"/>
</dbReference>
<evidence type="ECO:0000256" key="9">
    <source>
        <dbReference type="ARBA" id="ARBA00022989"/>
    </source>
</evidence>
<evidence type="ECO:0000256" key="16">
    <source>
        <dbReference type="PIRSR" id="PIRSR603373-2"/>
    </source>
</evidence>
<feature type="transmembrane region" description="Helical" evidence="17">
    <location>
        <begin position="508"/>
        <end position="526"/>
    </location>
</feature>
<keyword evidence="6" id="KW-0997">Cell inner membrane</keyword>
<dbReference type="Proteomes" id="UP000250070">
    <property type="component" value="Unassembled WGS sequence"/>
</dbReference>
<feature type="transmembrane region" description="Helical" evidence="17">
    <location>
        <begin position="644"/>
        <end position="667"/>
    </location>
</feature>
<sequence length="720" mass="79828">MAITIALAGNPNSGKSTLFNSLTGSNQYVGNWPGVTVEQKTGKYKKDKEVHFTDLPGIYSLSPYTLEEVVSRDYLVNERPDVIIDVVDATNIERNLFLATQLLELGIPVVIALNMMDVVRKNNDFIDIKKLEKDLGCKIVEISALKNENIDKLIETAKSVAGQKKMTYQEFEEDVEKYIKEIEEFSVIKDNPAKRWLAVKLFEQDEKIMKEFPLYGKETRRLEEIIEEAEEKYDDDGEGIITDGRYNFVSNVTKDTVKKGRKGMTTSDKIDRIVTNRFLSIPIFVGVITLVYIIAINFVGGPVTDWVNDVFFTEIIGENFRGFLENAGTSEFLTSLLVDGIIAGVGAVLGFLPVIAVLFLFIAILEDIGYMSRIAFILDRVFRKFGLSGKSFIPILMGTGCSVPAIMGTRTIESDNDRRMTIMTASFMPCGAKLDVIAMFAAFLGGSWWYAPIWYFGGIMAVVVSGIILKKTKYFSGDPAPFVMELPEYHMPSARNIFKATWFRCKAFIVKAGTVILLATVAVFLLKSISLDGHFVDFNADPEDSILAGFGKIIAPIFAPLGFGDWMASVATILGLVAKEIVVGTYGVLAGIGEVGAEDSSMVALVASKFSVASAFAFVFFNQLTVPCFAATGAIKEEMGSNKWFGLAIGYQLLFSYTVAFMIYQFGRVIEGGSFNLMTGLAVVVLFIYGYLLFRKDRSKLENKNFSNKENDEVVKYESN</sequence>
<dbReference type="InterPro" id="IPR050860">
    <property type="entry name" value="FeoB_GTPase"/>
</dbReference>
<feature type="coiled-coil region" evidence="18">
    <location>
        <begin position="128"/>
        <end position="188"/>
    </location>
</feature>
<keyword evidence="8 15" id="KW-0547">Nucleotide-binding</keyword>
<accession>A0A2X1XSD0</accession>
<evidence type="ECO:0000256" key="12">
    <source>
        <dbReference type="ARBA" id="ARBA00023134"/>
    </source>
</evidence>
<feature type="binding site" evidence="16">
    <location>
        <position position="21"/>
    </location>
    <ligand>
        <name>Mg(2+)</name>
        <dbReference type="ChEBI" id="CHEBI:18420"/>
        <label>2</label>
    </ligand>
</feature>
<comment type="function">
    <text evidence="1 17">Probable transporter of a GTP-driven Fe(2+) uptake system.</text>
</comment>
<dbReference type="GO" id="GO:0046872">
    <property type="term" value="F:metal ion binding"/>
    <property type="evidence" value="ECO:0007669"/>
    <property type="project" value="UniProtKB-KW"/>
</dbReference>
<dbReference type="Pfam" id="PF07664">
    <property type="entry name" value="FeoB_C"/>
    <property type="match status" value="1"/>
</dbReference>
<evidence type="ECO:0000256" key="11">
    <source>
        <dbReference type="ARBA" id="ARBA00023065"/>
    </source>
</evidence>
<dbReference type="InterPro" id="IPR041069">
    <property type="entry name" value="FeoB_Cyto"/>
</dbReference>
<comment type="subcellular location">
    <subcellularLocation>
        <location evidence="2">Cell inner membrane</location>
        <topology evidence="2">Multi-pass membrane protein</topology>
    </subcellularLocation>
    <subcellularLocation>
        <location evidence="17">Cell membrane</location>
        <topology evidence="17">Multi-pass membrane protein</topology>
    </subcellularLocation>
</comment>
<feature type="binding site" evidence="16">
    <location>
        <position position="23"/>
    </location>
    <ligand>
        <name>Mg(2+)</name>
        <dbReference type="ChEBI" id="CHEBI:18420"/>
        <label>2</label>
    </ligand>
</feature>
<dbReference type="InterPro" id="IPR003373">
    <property type="entry name" value="Fe2_transport_prot-B"/>
</dbReference>
<evidence type="ECO:0000256" key="10">
    <source>
        <dbReference type="ARBA" id="ARBA00023004"/>
    </source>
</evidence>
<dbReference type="InterPro" id="IPR011642">
    <property type="entry name" value="Gate_dom"/>
</dbReference>
<evidence type="ECO:0000313" key="21">
    <source>
        <dbReference type="Proteomes" id="UP000250070"/>
    </source>
</evidence>
<dbReference type="PANTHER" id="PTHR43185:SF1">
    <property type="entry name" value="FE(2+) TRANSPORTER FEOB"/>
    <property type="match status" value="1"/>
</dbReference>
<feature type="binding site" evidence="15">
    <location>
        <begin position="34"/>
        <end position="38"/>
    </location>
    <ligand>
        <name>GTP</name>
        <dbReference type="ChEBI" id="CHEBI:37565"/>
        <label>1</label>
    </ligand>
</feature>
<comment type="similarity">
    <text evidence="17">Belongs to the TRAFAC class TrmE-Era-EngA-EngB-Septin-like GTPase superfamily. FeoB GTPase (TC 9.A.8) family.</text>
</comment>
<keyword evidence="3 17" id="KW-0813">Transport</keyword>
<dbReference type="OrthoDB" id="9809127at2"/>
<keyword evidence="11" id="KW-0406">Ion transport</keyword>
<evidence type="ECO:0000256" key="18">
    <source>
        <dbReference type="SAM" id="Coils"/>
    </source>
</evidence>
<keyword evidence="5 17" id="KW-0410">Iron transport</keyword>
<dbReference type="CDD" id="cd01879">
    <property type="entry name" value="FeoB"/>
    <property type="match status" value="1"/>
</dbReference>
<feature type="transmembrane region" description="Helical" evidence="17">
    <location>
        <begin position="546"/>
        <end position="563"/>
    </location>
</feature>
<evidence type="ECO:0000256" key="13">
    <source>
        <dbReference type="ARBA" id="ARBA00023136"/>
    </source>
</evidence>
<feature type="binding site" evidence="15">
    <location>
        <begin position="54"/>
        <end position="57"/>
    </location>
    <ligand>
        <name>GTP</name>
        <dbReference type="ChEBI" id="CHEBI:37565"/>
        <label>1</label>
    </ligand>
</feature>
<name>A0A2X1XSD0_9FIRM</name>
<dbReference type="Gene3D" id="3.40.50.300">
    <property type="entry name" value="P-loop containing nucleotide triphosphate hydrolases"/>
    <property type="match status" value="1"/>
</dbReference>
<feature type="transmembrane region" description="Helical" evidence="17">
    <location>
        <begin position="278"/>
        <end position="299"/>
    </location>
</feature>
<dbReference type="FunFam" id="3.40.50.300:FF:000426">
    <property type="entry name" value="Ferrous iron transport protein B"/>
    <property type="match status" value="1"/>
</dbReference>
<feature type="transmembrane region" description="Helical" evidence="17">
    <location>
        <begin position="673"/>
        <end position="694"/>
    </location>
</feature>
<evidence type="ECO:0000259" key="19">
    <source>
        <dbReference type="PROSITE" id="PS51711"/>
    </source>
</evidence>
<organism evidence="20 21">
    <name type="scientific">Peptoniphilus harei</name>
    <dbReference type="NCBI Taxonomy" id="54005"/>
    <lineage>
        <taxon>Bacteria</taxon>
        <taxon>Bacillati</taxon>
        <taxon>Bacillota</taxon>
        <taxon>Tissierellia</taxon>
        <taxon>Tissierellales</taxon>
        <taxon>Peptoniphilaceae</taxon>
        <taxon>Peptoniphilus</taxon>
    </lineage>
</organism>
<dbReference type="Pfam" id="PF07670">
    <property type="entry name" value="Gate"/>
    <property type="match status" value="2"/>
</dbReference>
<keyword evidence="10 17" id="KW-0408">Iron</keyword>
<dbReference type="PROSITE" id="PS51711">
    <property type="entry name" value="G_FEOB"/>
    <property type="match status" value="1"/>
</dbReference>
<protein>
    <recommendedName>
        <fullName evidence="14 17">Ferrous iron transport protein B</fullName>
    </recommendedName>
</protein>
<dbReference type="SUPFAM" id="SSF52540">
    <property type="entry name" value="P-loop containing nucleoside triphosphate hydrolases"/>
    <property type="match status" value="1"/>
</dbReference>
<feature type="transmembrane region" description="Helical" evidence="17">
    <location>
        <begin position="449"/>
        <end position="469"/>
    </location>
</feature>
<evidence type="ECO:0000256" key="6">
    <source>
        <dbReference type="ARBA" id="ARBA00022519"/>
    </source>
</evidence>
<dbReference type="NCBIfam" id="TIGR00437">
    <property type="entry name" value="feoB"/>
    <property type="match status" value="1"/>
</dbReference>
<keyword evidence="9 17" id="KW-1133">Transmembrane helix</keyword>
<evidence type="ECO:0000256" key="8">
    <source>
        <dbReference type="ARBA" id="ARBA00022741"/>
    </source>
</evidence>
<reference evidence="20 21" key="1">
    <citation type="submission" date="2018-06" db="EMBL/GenBank/DDBJ databases">
        <authorList>
            <consortium name="Pathogen Informatics"/>
            <person name="Doyle S."/>
        </authorList>
    </citation>
    <scope>NUCLEOTIDE SEQUENCE [LARGE SCALE GENOMIC DNA]</scope>
    <source>
        <strain evidence="20 21">NCTC13076</strain>
    </source>
</reference>
<dbReference type="RefSeq" id="WP_112889409.1">
    <property type="nucleotide sequence ID" value="NZ_CP068103.1"/>
</dbReference>
<feature type="transmembrane region" description="Helical" evidence="17">
    <location>
        <begin position="612"/>
        <end position="632"/>
    </location>
</feature>
<evidence type="ECO:0000256" key="1">
    <source>
        <dbReference type="ARBA" id="ARBA00003926"/>
    </source>
</evidence>
<feature type="domain" description="FeoB-type G" evidence="19">
    <location>
        <begin position="2"/>
        <end position="163"/>
    </location>
</feature>
<dbReference type="InterPro" id="IPR011640">
    <property type="entry name" value="Fe2_transport_prot_B_C"/>
</dbReference>
<keyword evidence="16" id="KW-0479">Metal-binding</keyword>
<evidence type="ECO:0000256" key="7">
    <source>
        <dbReference type="ARBA" id="ARBA00022692"/>
    </source>
</evidence>
<evidence type="ECO:0000256" key="4">
    <source>
        <dbReference type="ARBA" id="ARBA00022475"/>
    </source>
</evidence>
<proteinExistence type="inferred from homology"/>
<dbReference type="Gene3D" id="1.10.287.1770">
    <property type="match status" value="1"/>
</dbReference>
<evidence type="ECO:0000256" key="17">
    <source>
        <dbReference type="RuleBase" id="RU362098"/>
    </source>
</evidence>
<evidence type="ECO:0000256" key="3">
    <source>
        <dbReference type="ARBA" id="ARBA00022448"/>
    </source>
</evidence>
<feature type="binding site" evidence="15">
    <location>
        <begin position="9"/>
        <end position="16"/>
    </location>
    <ligand>
        <name>GTP</name>
        <dbReference type="ChEBI" id="CHEBI:37565"/>
        <label>1</label>
    </ligand>
</feature>
<keyword evidence="7 17" id="KW-0812">Transmembrane</keyword>
<dbReference type="GO" id="GO:0005886">
    <property type="term" value="C:plasma membrane"/>
    <property type="evidence" value="ECO:0007669"/>
    <property type="project" value="UniProtKB-SubCell"/>
</dbReference>
<dbReference type="GeneID" id="83862058"/>
<dbReference type="InterPro" id="IPR030389">
    <property type="entry name" value="G_FEOB_dom"/>
</dbReference>
<keyword evidence="4" id="KW-1003">Cell membrane</keyword>
<dbReference type="Pfam" id="PF17910">
    <property type="entry name" value="FeoB_Cyto"/>
    <property type="match status" value="1"/>
</dbReference>
<feature type="transmembrane region" description="Helical" evidence="17">
    <location>
        <begin position="341"/>
        <end position="365"/>
    </location>
</feature>
<dbReference type="Pfam" id="PF02421">
    <property type="entry name" value="FeoB_N"/>
    <property type="match status" value="1"/>
</dbReference>
<evidence type="ECO:0000256" key="2">
    <source>
        <dbReference type="ARBA" id="ARBA00004429"/>
    </source>
</evidence>
<dbReference type="GO" id="GO:0015093">
    <property type="term" value="F:ferrous iron transmembrane transporter activity"/>
    <property type="evidence" value="ECO:0007669"/>
    <property type="project" value="UniProtKB-UniRule"/>
</dbReference>
<keyword evidence="12 15" id="KW-0342">GTP-binding</keyword>
<dbReference type="InterPro" id="IPR027417">
    <property type="entry name" value="P-loop_NTPase"/>
</dbReference>
<gene>
    <name evidence="20" type="primary">feoB</name>
    <name evidence="20" type="ORF">NCTC13076_00544</name>
</gene>
<keyword evidence="13 17" id="KW-0472">Membrane</keyword>
<evidence type="ECO:0000256" key="14">
    <source>
        <dbReference type="NCBIfam" id="TIGR00437"/>
    </source>
</evidence>
<dbReference type="InterPro" id="IPR005225">
    <property type="entry name" value="Small_GTP-bd"/>
</dbReference>
<evidence type="ECO:0000313" key="20">
    <source>
        <dbReference type="EMBL" id="SPY46548.1"/>
    </source>
</evidence>
<feature type="binding site" evidence="16">
    <location>
        <position position="24"/>
    </location>
    <ligand>
        <name>Mg(2+)</name>
        <dbReference type="ChEBI" id="CHEBI:18420"/>
        <label>2</label>
    </ligand>
</feature>
<keyword evidence="16" id="KW-0460">Magnesium</keyword>
<evidence type="ECO:0000256" key="15">
    <source>
        <dbReference type="PIRSR" id="PIRSR603373-1"/>
    </source>
</evidence>
<dbReference type="PANTHER" id="PTHR43185">
    <property type="entry name" value="FERROUS IRON TRANSPORT PROTEIN B"/>
    <property type="match status" value="1"/>
</dbReference>
<keyword evidence="18" id="KW-0175">Coiled coil</keyword>
<dbReference type="AlphaFoldDB" id="A0A2X1XSD0"/>
<evidence type="ECO:0000256" key="5">
    <source>
        <dbReference type="ARBA" id="ARBA00022496"/>
    </source>
</evidence>
<feature type="binding site" evidence="15">
    <location>
        <begin position="114"/>
        <end position="117"/>
    </location>
    <ligand>
        <name>GTP</name>
        <dbReference type="ChEBI" id="CHEBI:37565"/>
        <label>1</label>
    </ligand>
</feature>